<keyword evidence="4" id="KW-0813">Transport</keyword>
<dbReference type="PANTHER" id="PTHR12483">
    <property type="entry name" value="SOLUTE CARRIER FAMILY 31 COPPER TRANSPORTERS"/>
    <property type="match status" value="1"/>
</dbReference>
<evidence type="ECO:0000256" key="1">
    <source>
        <dbReference type="ARBA" id="ARBA00022692"/>
    </source>
</evidence>
<dbReference type="GO" id="GO:0005375">
    <property type="term" value="F:copper ion transmembrane transporter activity"/>
    <property type="evidence" value="ECO:0007669"/>
    <property type="project" value="UniProtKB-UniRule"/>
</dbReference>
<keyword evidence="3 4" id="KW-0472">Membrane</keyword>
<evidence type="ECO:0000256" key="3">
    <source>
        <dbReference type="ARBA" id="ARBA00023136"/>
    </source>
</evidence>
<keyword evidence="4" id="KW-0406">Ion transport</keyword>
<keyword evidence="5" id="KW-1185">Reference proteome</keyword>
<keyword evidence="4" id="KW-0186">Copper</keyword>
<dbReference type="WBParaSite" id="PgR064_g029_t01">
    <property type="protein sequence ID" value="PgR064_g029_t01"/>
    <property type="gene ID" value="PgR064_g029"/>
</dbReference>
<sequence length="205" mass="22747">ILPLYLNVCRSMLIPLDMISSLMSTGMHSNSSMSGCMSMTLHFGEREFIVFDFWKTGSALGLAASLLIIFLLCILYEAIKALRIFLASAHNSNLAYERQQRRATSPCVQVRPPSENLDNISSDSVTFAPLLRMSSFSAAARVLTMYRATQALLYAVQATLAYLLMLVVMTFNIWLLFAVIIGEAVGYFLFAGEPMFAEHLNDACC</sequence>
<reference evidence="6" key="1">
    <citation type="submission" date="2022-11" db="UniProtKB">
        <authorList>
            <consortium name="WormBaseParasite"/>
        </authorList>
    </citation>
    <scope>IDENTIFICATION</scope>
</reference>
<feature type="transmembrane region" description="Helical" evidence="4">
    <location>
        <begin position="59"/>
        <end position="79"/>
    </location>
</feature>
<evidence type="ECO:0000313" key="6">
    <source>
        <dbReference type="WBParaSite" id="PgR064_g029_t01"/>
    </source>
</evidence>
<evidence type="ECO:0000313" key="5">
    <source>
        <dbReference type="Proteomes" id="UP000887569"/>
    </source>
</evidence>
<dbReference type="GO" id="GO:0016020">
    <property type="term" value="C:membrane"/>
    <property type="evidence" value="ECO:0007669"/>
    <property type="project" value="UniProtKB-SubCell"/>
</dbReference>
<dbReference type="Pfam" id="PF04145">
    <property type="entry name" value="Ctr"/>
    <property type="match status" value="1"/>
</dbReference>
<dbReference type="AlphaFoldDB" id="A0A915BVX8"/>
<keyword evidence="1 4" id="KW-0812">Transmembrane</keyword>
<comment type="similarity">
    <text evidence="4">Belongs to the copper transporter (Ctr) (TC 1.A.56) family. SLC31A subfamily.</text>
</comment>
<dbReference type="InterPro" id="IPR007274">
    <property type="entry name" value="Cop_transporter"/>
</dbReference>
<accession>A0A915BVX8</accession>
<organism evidence="5 6">
    <name type="scientific">Parascaris univalens</name>
    <name type="common">Nematode worm</name>
    <dbReference type="NCBI Taxonomy" id="6257"/>
    <lineage>
        <taxon>Eukaryota</taxon>
        <taxon>Metazoa</taxon>
        <taxon>Ecdysozoa</taxon>
        <taxon>Nematoda</taxon>
        <taxon>Chromadorea</taxon>
        <taxon>Rhabditida</taxon>
        <taxon>Spirurina</taxon>
        <taxon>Ascaridomorpha</taxon>
        <taxon>Ascaridoidea</taxon>
        <taxon>Ascarididae</taxon>
        <taxon>Parascaris</taxon>
    </lineage>
</organism>
<evidence type="ECO:0000256" key="2">
    <source>
        <dbReference type="ARBA" id="ARBA00022989"/>
    </source>
</evidence>
<dbReference type="PANTHER" id="PTHR12483:SF106">
    <property type="entry name" value="COPPER TRANSPORT PROTEIN"/>
    <property type="match status" value="1"/>
</dbReference>
<dbReference type="Proteomes" id="UP000887569">
    <property type="component" value="Unplaced"/>
</dbReference>
<protein>
    <recommendedName>
        <fullName evidence="4">Copper transport protein</fullName>
    </recommendedName>
</protein>
<keyword evidence="4" id="KW-0187">Copper transport</keyword>
<evidence type="ECO:0000256" key="4">
    <source>
        <dbReference type="RuleBase" id="RU367022"/>
    </source>
</evidence>
<comment type="subcellular location">
    <subcellularLocation>
        <location evidence="4">Membrane</location>
        <topology evidence="4">Multi-pass membrane protein</topology>
    </subcellularLocation>
</comment>
<proteinExistence type="inferred from homology"/>
<name>A0A915BVX8_PARUN</name>
<keyword evidence="2 4" id="KW-1133">Transmembrane helix</keyword>